<evidence type="ECO:0000313" key="3">
    <source>
        <dbReference type="Proteomes" id="UP000799770"/>
    </source>
</evidence>
<feature type="signal peptide" evidence="1">
    <location>
        <begin position="1"/>
        <end position="20"/>
    </location>
</feature>
<keyword evidence="3" id="KW-1185">Reference proteome</keyword>
<keyword evidence="1" id="KW-0732">Signal</keyword>
<dbReference type="Proteomes" id="UP000799770">
    <property type="component" value="Unassembled WGS sequence"/>
</dbReference>
<gene>
    <name evidence="2" type="ORF">BDV96DRAFT_591174</name>
</gene>
<evidence type="ECO:0000256" key="1">
    <source>
        <dbReference type="SAM" id="SignalP"/>
    </source>
</evidence>
<evidence type="ECO:0000313" key="2">
    <source>
        <dbReference type="EMBL" id="KAF2106262.1"/>
    </source>
</evidence>
<name>A0A6A5YG74_9PLEO</name>
<accession>A0A6A5YG74</accession>
<organism evidence="2 3">
    <name type="scientific">Lophiotrema nucula</name>
    <dbReference type="NCBI Taxonomy" id="690887"/>
    <lineage>
        <taxon>Eukaryota</taxon>
        <taxon>Fungi</taxon>
        <taxon>Dikarya</taxon>
        <taxon>Ascomycota</taxon>
        <taxon>Pezizomycotina</taxon>
        <taxon>Dothideomycetes</taxon>
        <taxon>Pleosporomycetidae</taxon>
        <taxon>Pleosporales</taxon>
        <taxon>Lophiotremataceae</taxon>
        <taxon>Lophiotrema</taxon>
    </lineage>
</organism>
<reference evidence="2" key="1">
    <citation type="journal article" date="2020" name="Stud. Mycol.">
        <title>101 Dothideomycetes genomes: a test case for predicting lifestyles and emergence of pathogens.</title>
        <authorList>
            <person name="Haridas S."/>
            <person name="Albert R."/>
            <person name="Binder M."/>
            <person name="Bloem J."/>
            <person name="Labutti K."/>
            <person name="Salamov A."/>
            <person name="Andreopoulos B."/>
            <person name="Baker S."/>
            <person name="Barry K."/>
            <person name="Bills G."/>
            <person name="Bluhm B."/>
            <person name="Cannon C."/>
            <person name="Castanera R."/>
            <person name="Culley D."/>
            <person name="Daum C."/>
            <person name="Ezra D."/>
            <person name="Gonzalez J."/>
            <person name="Henrissat B."/>
            <person name="Kuo A."/>
            <person name="Liang C."/>
            <person name="Lipzen A."/>
            <person name="Lutzoni F."/>
            <person name="Magnuson J."/>
            <person name="Mondo S."/>
            <person name="Nolan M."/>
            <person name="Ohm R."/>
            <person name="Pangilinan J."/>
            <person name="Park H.-J."/>
            <person name="Ramirez L."/>
            <person name="Alfaro M."/>
            <person name="Sun H."/>
            <person name="Tritt A."/>
            <person name="Yoshinaga Y."/>
            <person name="Zwiers L.-H."/>
            <person name="Turgeon B."/>
            <person name="Goodwin S."/>
            <person name="Spatafora J."/>
            <person name="Crous P."/>
            <person name="Grigoriev I."/>
        </authorList>
    </citation>
    <scope>NUCLEOTIDE SEQUENCE</scope>
    <source>
        <strain evidence="2">CBS 627.86</strain>
    </source>
</reference>
<protein>
    <submittedName>
        <fullName evidence="2">Uncharacterized protein</fullName>
    </submittedName>
</protein>
<dbReference type="AlphaFoldDB" id="A0A6A5YG74"/>
<proteinExistence type="predicted"/>
<sequence>MKLLSLALSLALLTKSTTLAQSTCTQACALFIAANCPNDESATCCPEDCDPNGNPGNCDSYCVNGGVTGCCFFTAP</sequence>
<dbReference type="EMBL" id="ML977364">
    <property type="protein sequence ID" value="KAF2106262.1"/>
    <property type="molecule type" value="Genomic_DNA"/>
</dbReference>
<feature type="chain" id="PRO_5025507795" evidence="1">
    <location>
        <begin position="21"/>
        <end position="76"/>
    </location>
</feature>